<reference evidence="3 4" key="1">
    <citation type="journal article" date="2013" name="Genome Announc.">
        <title>Draft Genome Sequence of the Lignocellulose Decomposer Thermobifida fusca Strain TM51.</title>
        <authorList>
            <person name="Toth A."/>
            <person name="Barna T."/>
            <person name="Nagy I."/>
            <person name="Horvath B."/>
            <person name="Nagy I."/>
            <person name="Tancsics A."/>
            <person name="Kriszt B."/>
            <person name="Baka E."/>
            <person name="Fekete C."/>
            <person name="Kukolya J."/>
        </authorList>
    </citation>
    <scope>NUCLEOTIDE SEQUENCE [LARGE SCALE GENOMIC DNA]</scope>
    <source>
        <strain evidence="3 4">TM51</strain>
    </source>
</reference>
<proteinExistence type="inferred from homology"/>
<keyword evidence="1" id="KW-0479">Metal-binding</keyword>
<evidence type="ECO:0000313" key="4">
    <source>
        <dbReference type="Proteomes" id="UP000014184"/>
    </source>
</evidence>
<keyword evidence="1" id="KW-0805">Transcription regulation</keyword>
<dbReference type="AlphaFoldDB" id="A0A9P2T9Z0"/>
<keyword evidence="1" id="KW-0862">Zinc</keyword>
<keyword evidence="4" id="KW-1185">Reference proteome</keyword>
<comment type="subunit">
    <text evidence="1">Forms a complex with the RNAP catalytic core and with free principal sigma factors.</text>
</comment>
<protein>
    <recommendedName>
        <fullName evidence="1">RNA polymerase-binding protein RbpA</fullName>
    </recommendedName>
</protein>
<name>A0A9P2T9Z0_THEFU</name>
<keyword evidence="1" id="KW-0804">Transcription</keyword>
<dbReference type="InterPro" id="IPR038638">
    <property type="entry name" value="RbpA_sf"/>
</dbReference>
<dbReference type="InterPro" id="IPR025182">
    <property type="entry name" value="RNApol-bd_RbpA"/>
</dbReference>
<dbReference type="Gene3D" id="2.20.28.270">
    <property type="entry name" value="RNA polymerase-binding protein A"/>
    <property type="match status" value="1"/>
</dbReference>
<feature type="binding site" evidence="1">
    <location>
        <position position="59"/>
    </location>
    <ligand>
        <name>Zn(2+)</name>
        <dbReference type="ChEBI" id="CHEBI:29105"/>
    </ligand>
</feature>
<dbReference type="InterPro" id="IPR036671">
    <property type="entry name" value="DPH_MB_sf"/>
</dbReference>
<sequence length="129" mass="15045">MAERALRGTRLGAISYENDRNTDLAPRQEVTYTCPRGHRFAVTFASEAEVPVTWECRFCGENALVVNGEKKPAEEKKTKPARTHWDMLLERRSLEDLEEVLAERLEVLRARRREEQKQMRSLSQERRSA</sequence>
<comment type="function">
    <text evidence="1">Binds to RNA polymerase (RNAP), stimulating transcription from principal, but not alternative sigma factor promoters.</text>
</comment>
<keyword evidence="2" id="KW-0175">Coiled coil</keyword>
<dbReference type="GO" id="GO:0045893">
    <property type="term" value="P:positive regulation of DNA-templated transcription"/>
    <property type="evidence" value="ECO:0007669"/>
    <property type="project" value="UniProtKB-UniRule"/>
</dbReference>
<comment type="cofactor">
    <cofactor evidence="1">
        <name>Zn(2+)</name>
        <dbReference type="ChEBI" id="CHEBI:29105"/>
    </cofactor>
    <text evidence="1">Bind 1 Zn(2+) per subunit.</text>
</comment>
<dbReference type="RefSeq" id="WP_011292185.1">
    <property type="nucleotide sequence ID" value="NZ_AOSG01000049.1"/>
</dbReference>
<dbReference type="EMBL" id="AOSG01000049">
    <property type="protein sequence ID" value="EOR71142.1"/>
    <property type="molecule type" value="Genomic_DNA"/>
</dbReference>
<feature type="binding site" evidence="1">
    <location>
        <position position="38"/>
    </location>
    <ligand>
        <name>Zn(2+)</name>
        <dbReference type="ChEBI" id="CHEBI:29105"/>
    </ligand>
</feature>
<dbReference type="Pfam" id="PF13397">
    <property type="entry name" value="RbpA"/>
    <property type="match status" value="1"/>
</dbReference>
<dbReference type="Proteomes" id="UP000014184">
    <property type="component" value="Unassembled WGS sequence"/>
</dbReference>
<dbReference type="GO" id="GO:0008270">
    <property type="term" value="F:zinc ion binding"/>
    <property type="evidence" value="ECO:0007669"/>
    <property type="project" value="UniProtKB-UniRule"/>
</dbReference>
<dbReference type="SUPFAM" id="SSF144217">
    <property type="entry name" value="CSL zinc finger"/>
    <property type="match status" value="1"/>
</dbReference>
<feature type="binding site" evidence="1">
    <location>
        <position position="56"/>
    </location>
    <ligand>
        <name>Zn(2+)</name>
        <dbReference type="ChEBI" id="CHEBI:29105"/>
    </ligand>
</feature>
<dbReference type="GO" id="GO:0001000">
    <property type="term" value="F:bacterial-type RNA polymerase core enzyme binding"/>
    <property type="evidence" value="ECO:0007669"/>
    <property type="project" value="UniProtKB-UniRule"/>
</dbReference>
<evidence type="ECO:0000256" key="1">
    <source>
        <dbReference type="HAMAP-Rule" id="MF_01483"/>
    </source>
</evidence>
<evidence type="ECO:0000256" key="2">
    <source>
        <dbReference type="SAM" id="Coils"/>
    </source>
</evidence>
<dbReference type="HAMAP" id="MF_01483">
    <property type="entry name" value="RbpA"/>
    <property type="match status" value="1"/>
</dbReference>
<comment type="similarity">
    <text evidence="1">Belongs to the RNA polymerase-binding protein RbpA family.</text>
</comment>
<feature type="binding site" evidence="1">
    <location>
        <position position="34"/>
    </location>
    <ligand>
        <name>Zn(2+)</name>
        <dbReference type="ChEBI" id="CHEBI:29105"/>
    </ligand>
</feature>
<evidence type="ECO:0000313" key="3">
    <source>
        <dbReference type="EMBL" id="EOR71142.1"/>
    </source>
</evidence>
<comment type="caution">
    <text evidence="3">The sequence shown here is derived from an EMBL/GenBank/DDBJ whole genome shotgun (WGS) entry which is preliminary data.</text>
</comment>
<organism evidence="3 4">
    <name type="scientific">Thermobifida fusca TM51</name>
    <dbReference type="NCBI Taxonomy" id="1169414"/>
    <lineage>
        <taxon>Bacteria</taxon>
        <taxon>Bacillati</taxon>
        <taxon>Actinomycetota</taxon>
        <taxon>Actinomycetes</taxon>
        <taxon>Streptosporangiales</taxon>
        <taxon>Nocardiopsidaceae</taxon>
        <taxon>Thermobifida</taxon>
    </lineage>
</organism>
<gene>
    <name evidence="1" type="primary">rbpA</name>
    <name evidence="3" type="ORF">TM51_09081</name>
</gene>
<accession>A0A9P2T9Z0</accession>
<feature type="coiled-coil region" evidence="2">
    <location>
        <begin position="91"/>
        <end position="125"/>
    </location>
</feature>